<evidence type="ECO:0000256" key="4">
    <source>
        <dbReference type="ARBA" id="ARBA00022679"/>
    </source>
</evidence>
<organism evidence="7">
    <name type="scientific">Alexandrium catenella</name>
    <name type="common">Red tide dinoflagellate</name>
    <name type="synonym">Gonyaulax catenella</name>
    <dbReference type="NCBI Taxonomy" id="2925"/>
    <lineage>
        <taxon>Eukaryota</taxon>
        <taxon>Sar</taxon>
        <taxon>Alveolata</taxon>
        <taxon>Dinophyceae</taxon>
        <taxon>Gonyaulacales</taxon>
        <taxon>Pyrocystaceae</taxon>
        <taxon>Alexandrium</taxon>
    </lineage>
</organism>
<dbReference type="Gene3D" id="3.90.1150.10">
    <property type="entry name" value="Aspartate Aminotransferase, domain 1"/>
    <property type="match status" value="1"/>
</dbReference>
<comment type="similarity">
    <text evidence="2 6">Belongs to the class-III pyridoxal-phosphate-dependent aminotransferase family.</text>
</comment>
<dbReference type="InterPro" id="IPR005814">
    <property type="entry name" value="Aminotrans_3"/>
</dbReference>
<dbReference type="GO" id="GO:0030170">
    <property type="term" value="F:pyridoxal phosphate binding"/>
    <property type="evidence" value="ECO:0007669"/>
    <property type="project" value="InterPro"/>
</dbReference>
<dbReference type="InterPro" id="IPR015424">
    <property type="entry name" value="PyrdxlP-dep_Trfase"/>
</dbReference>
<evidence type="ECO:0000256" key="5">
    <source>
        <dbReference type="ARBA" id="ARBA00022898"/>
    </source>
</evidence>
<dbReference type="GO" id="GO:0008483">
    <property type="term" value="F:transaminase activity"/>
    <property type="evidence" value="ECO:0007669"/>
    <property type="project" value="UniProtKB-KW"/>
</dbReference>
<protein>
    <recommendedName>
        <fullName evidence="8">Acetylornithine transaminase</fullName>
    </recommendedName>
</protein>
<comment type="cofactor">
    <cofactor evidence="1">
        <name>pyridoxal 5'-phosphate</name>
        <dbReference type="ChEBI" id="CHEBI:597326"/>
    </cofactor>
</comment>
<dbReference type="PANTHER" id="PTHR11986">
    <property type="entry name" value="AMINOTRANSFERASE CLASS III"/>
    <property type="match status" value="1"/>
</dbReference>
<evidence type="ECO:0000256" key="3">
    <source>
        <dbReference type="ARBA" id="ARBA00022576"/>
    </source>
</evidence>
<dbReference type="EMBL" id="HBGE01095215">
    <property type="protein sequence ID" value="CAD9179904.1"/>
    <property type="molecule type" value="Transcribed_RNA"/>
</dbReference>
<dbReference type="PIRSF" id="PIRSF000521">
    <property type="entry name" value="Transaminase_4ab_Lys_Orn"/>
    <property type="match status" value="1"/>
</dbReference>
<keyword evidence="4" id="KW-0808">Transferase</keyword>
<gene>
    <name evidence="7" type="ORF">ACAT0790_LOCUS56676</name>
</gene>
<evidence type="ECO:0000256" key="6">
    <source>
        <dbReference type="RuleBase" id="RU003560"/>
    </source>
</evidence>
<dbReference type="Pfam" id="PF00202">
    <property type="entry name" value="Aminotran_3"/>
    <property type="match status" value="1"/>
</dbReference>
<dbReference type="PROSITE" id="PS00600">
    <property type="entry name" value="AA_TRANSFER_CLASS_3"/>
    <property type="match status" value="1"/>
</dbReference>
<dbReference type="FunFam" id="3.40.640.10:FF:000013">
    <property type="entry name" value="4-aminobutyrate aminotransferase"/>
    <property type="match status" value="1"/>
</dbReference>
<evidence type="ECO:0000313" key="7">
    <source>
        <dbReference type="EMBL" id="CAD9179904.1"/>
    </source>
</evidence>
<evidence type="ECO:0008006" key="8">
    <source>
        <dbReference type="Google" id="ProtNLM"/>
    </source>
</evidence>
<dbReference type="Gene3D" id="3.40.640.10">
    <property type="entry name" value="Type I PLP-dependent aspartate aminotransferase-like (Major domain)"/>
    <property type="match status" value="1"/>
</dbReference>
<name>A0A7S1S0V8_ALECA</name>
<dbReference type="SUPFAM" id="SSF53383">
    <property type="entry name" value="PLP-dependent transferases"/>
    <property type="match status" value="1"/>
</dbReference>
<sequence length="414" mass="44907">MIGSGIGRLSNMVLERGEGSWVFTKTGEKYLDFSTGIGVTSLGHCHPRVKEAVIKQLDKLWHAQVNIAYHDQMLELVGKFKKAMPTGSLLDTFLFVTSGSEAVEAAVKLARHYTRKPNIICFQGSYHGRTLLTMSMTSSKTIYKAGYGPHAAGISFCPHPFYSRKCHIPDELDFMMTEMELLLKQQTTPEETAALIIEPVLGEGGYVPHPPGLLPALREFCDRHGILFIADEVQSGAGRTGKMWAMEHEGVHPDILVFAKGIATGFPLAGIASRKELMDVQPGGSQGGTYAGNIVACAAANAVLDVMAEPGFFETVQARGQQIKDGLEAMKRDGVAPITEVRGPGLMIGVEFDENKVGKGFSSQVCKACLSNGLILLNTGLYETMRVIPPLTVSEEECDIALSIFRKSLQQSLV</sequence>
<evidence type="ECO:0000256" key="2">
    <source>
        <dbReference type="ARBA" id="ARBA00008954"/>
    </source>
</evidence>
<dbReference type="InterPro" id="IPR049704">
    <property type="entry name" value="Aminotrans_3_PPA_site"/>
</dbReference>
<keyword evidence="5 6" id="KW-0663">Pyridoxal phosphate</keyword>
<evidence type="ECO:0000256" key="1">
    <source>
        <dbReference type="ARBA" id="ARBA00001933"/>
    </source>
</evidence>
<keyword evidence="3" id="KW-0032">Aminotransferase</keyword>
<dbReference type="InterPro" id="IPR050103">
    <property type="entry name" value="Class-III_PLP-dep_AT"/>
</dbReference>
<dbReference type="GO" id="GO:0042802">
    <property type="term" value="F:identical protein binding"/>
    <property type="evidence" value="ECO:0007669"/>
    <property type="project" value="TreeGrafter"/>
</dbReference>
<reference evidence="7" key="1">
    <citation type="submission" date="2021-01" db="EMBL/GenBank/DDBJ databases">
        <authorList>
            <person name="Corre E."/>
            <person name="Pelletier E."/>
            <person name="Niang G."/>
            <person name="Scheremetjew M."/>
            <person name="Finn R."/>
            <person name="Kale V."/>
            <person name="Holt S."/>
            <person name="Cochrane G."/>
            <person name="Meng A."/>
            <person name="Brown T."/>
            <person name="Cohen L."/>
        </authorList>
    </citation>
    <scope>NUCLEOTIDE SEQUENCE</scope>
    <source>
        <strain evidence="7">OF101</strain>
    </source>
</reference>
<dbReference type="AlphaFoldDB" id="A0A7S1S0V8"/>
<dbReference type="InterPro" id="IPR015422">
    <property type="entry name" value="PyrdxlP-dep_Trfase_small"/>
</dbReference>
<accession>A0A7S1S0V8</accession>
<dbReference type="PANTHER" id="PTHR11986:SF79">
    <property type="entry name" value="ACETYLORNITHINE AMINOTRANSFERASE, MITOCHONDRIAL"/>
    <property type="match status" value="1"/>
</dbReference>
<dbReference type="CDD" id="cd00610">
    <property type="entry name" value="OAT_like"/>
    <property type="match status" value="1"/>
</dbReference>
<dbReference type="InterPro" id="IPR015421">
    <property type="entry name" value="PyrdxlP-dep_Trfase_major"/>
</dbReference>
<proteinExistence type="inferred from homology"/>